<feature type="compositionally biased region" description="Polar residues" evidence="1">
    <location>
        <begin position="68"/>
        <end position="87"/>
    </location>
</feature>
<accession>A0A834ML73</accession>
<evidence type="ECO:0000313" key="2">
    <source>
        <dbReference type="EMBL" id="KAF7287291.1"/>
    </source>
</evidence>
<dbReference type="AlphaFoldDB" id="A0A834ML73"/>
<organism evidence="2 3">
    <name type="scientific">Rhynchophorus ferrugineus</name>
    <name type="common">Red palm weevil</name>
    <name type="synonym">Curculio ferrugineus</name>
    <dbReference type="NCBI Taxonomy" id="354439"/>
    <lineage>
        <taxon>Eukaryota</taxon>
        <taxon>Metazoa</taxon>
        <taxon>Ecdysozoa</taxon>
        <taxon>Arthropoda</taxon>
        <taxon>Hexapoda</taxon>
        <taxon>Insecta</taxon>
        <taxon>Pterygota</taxon>
        <taxon>Neoptera</taxon>
        <taxon>Endopterygota</taxon>
        <taxon>Coleoptera</taxon>
        <taxon>Polyphaga</taxon>
        <taxon>Cucujiformia</taxon>
        <taxon>Curculionidae</taxon>
        <taxon>Dryophthorinae</taxon>
        <taxon>Rhynchophorus</taxon>
    </lineage>
</organism>
<reference evidence="2" key="1">
    <citation type="submission" date="2020-08" db="EMBL/GenBank/DDBJ databases">
        <title>Genome sequencing and assembly of the red palm weevil Rhynchophorus ferrugineus.</title>
        <authorList>
            <person name="Dias G.B."/>
            <person name="Bergman C.M."/>
            <person name="Manee M."/>
        </authorList>
    </citation>
    <scope>NUCLEOTIDE SEQUENCE</scope>
    <source>
        <strain evidence="2">AA-2017</strain>
        <tissue evidence="2">Whole larva</tissue>
    </source>
</reference>
<gene>
    <name evidence="2" type="ORF">GWI33_002101</name>
</gene>
<proteinExistence type="predicted"/>
<dbReference type="EMBL" id="JAACXV010000015">
    <property type="protein sequence ID" value="KAF7287291.1"/>
    <property type="molecule type" value="Genomic_DNA"/>
</dbReference>
<sequence>MFHPIPTAYTPRMSPWAVWENSHESADVTGHFHDYVIHKVEPDLLVARSVSNFTAFFVEIRSGKDSRQANVSNTSSPASRQQCAHRA</sequence>
<protein>
    <submittedName>
        <fullName evidence="2">Uncharacterized protein</fullName>
    </submittedName>
</protein>
<name>A0A834ML73_RHYFE</name>
<feature type="region of interest" description="Disordered" evidence="1">
    <location>
        <begin position="67"/>
        <end position="87"/>
    </location>
</feature>
<keyword evidence="3" id="KW-1185">Reference proteome</keyword>
<evidence type="ECO:0000313" key="3">
    <source>
        <dbReference type="Proteomes" id="UP000625711"/>
    </source>
</evidence>
<dbReference type="Proteomes" id="UP000625711">
    <property type="component" value="Unassembled WGS sequence"/>
</dbReference>
<comment type="caution">
    <text evidence="2">The sequence shown here is derived from an EMBL/GenBank/DDBJ whole genome shotgun (WGS) entry which is preliminary data.</text>
</comment>
<evidence type="ECO:0000256" key="1">
    <source>
        <dbReference type="SAM" id="MobiDB-lite"/>
    </source>
</evidence>